<dbReference type="Proteomes" id="UP001589750">
    <property type="component" value="Unassembled WGS sequence"/>
</dbReference>
<accession>A0ABV5KCJ8</accession>
<reference evidence="1 2" key="1">
    <citation type="submission" date="2024-09" db="EMBL/GenBank/DDBJ databases">
        <authorList>
            <person name="Sun Q."/>
            <person name="Mori K."/>
        </authorList>
    </citation>
    <scope>NUCLEOTIDE SEQUENCE [LARGE SCALE GENOMIC DNA]</scope>
    <source>
        <strain evidence="1 2">JCM 9626</strain>
    </source>
</reference>
<keyword evidence="2" id="KW-1185">Reference proteome</keyword>
<protein>
    <submittedName>
        <fullName evidence="1">Uncharacterized protein</fullName>
    </submittedName>
</protein>
<evidence type="ECO:0000313" key="2">
    <source>
        <dbReference type="Proteomes" id="UP001589750"/>
    </source>
</evidence>
<dbReference type="RefSeq" id="WP_140010127.1">
    <property type="nucleotide sequence ID" value="NZ_JBHMDG010000021.1"/>
</dbReference>
<proteinExistence type="predicted"/>
<organism evidence="1 2">
    <name type="scientific">Nocardioides plantarum</name>
    <dbReference type="NCBI Taxonomy" id="29299"/>
    <lineage>
        <taxon>Bacteria</taxon>
        <taxon>Bacillati</taxon>
        <taxon>Actinomycetota</taxon>
        <taxon>Actinomycetes</taxon>
        <taxon>Propionibacteriales</taxon>
        <taxon>Nocardioidaceae</taxon>
        <taxon>Nocardioides</taxon>
    </lineage>
</organism>
<sequence>MTSSYDDLAALSEMQADCRATSARLEQAARLATRPAPSIHFDEQPTEQPKREITYSAAAVRIAGALHFHLE</sequence>
<evidence type="ECO:0000313" key="1">
    <source>
        <dbReference type="EMBL" id="MFB9314464.1"/>
    </source>
</evidence>
<dbReference type="EMBL" id="JBHMDG010000021">
    <property type="protein sequence ID" value="MFB9314464.1"/>
    <property type="molecule type" value="Genomic_DNA"/>
</dbReference>
<name>A0ABV5KCJ8_9ACTN</name>
<gene>
    <name evidence="1" type="ORF">ACFFRI_15515</name>
</gene>
<comment type="caution">
    <text evidence="1">The sequence shown here is derived from an EMBL/GenBank/DDBJ whole genome shotgun (WGS) entry which is preliminary data.</text>
</comment>